<evidence type="ECO:0000313" key="11">
    <source>
        <dbReference type="EMBL" id="CAE0485197.1"/>
    </source>
</evidence>
<sequence length="1038" mass="112015">MGRGTVKKALQNAARLAQRGASTSSSCGTLGQLKLFDISGADGARRLLSHQAARHGLGALSSLSAARGPAQTFASSGARYISVEALQPSDHFVPRHNSGSDAEIKAMVAATGFDSMEALIDATVPASIRRKDNMDMQQYTAGMTESQFLEYFKSMASKNKVYKNFIGMGYYGTLLPPVIQRNVLENPGWYTQYTPYQAEIAQGRLESLLNFQTMIADLTKMSISNASLLDEATAAAEAMTMCSAIARGKKPKFLVSSKCHPQTIEVCKTRADGLGLEAVVQDEASFTLDKDVCGLLVQYPATDGSIESYKDLADAAHAANIRVCVATDPLALTMLQPPGEWGADIVIGSAQRFGVPMGYGGPHAAFLACHDDYKRLMPGRIIGVSVDAQGRRALRMAMQTREQHIRRDKATSNICTAQALLANISSLYGVYHGPEGLKTIAARVNGLAAVLAEGAKKLGHQMHSKPFFDTVALKVGDAAAVCRTALDHEVNLRMIDANTVGISMDETTKLSDLDLLFKILNGGKPAPFTAESLAPSVSAGVGPFARTSKFMQQPIFNSMLNEHDMLRYLKRLENKDLSLAHSMIPLGSCTMKLNATTEMMPITWPELAGLHPYAPVDQAQGYKEMFDDLAMQLCAITGFDAVSLQPNSGASGEYAGLMGIRAYHRANGQGHRNVCIIPVSAHGTNPASAIMSGMKIVTVSTDSQGNVDMAELKAKAEQHKDHLAALMITYPSTHGVYEHGVDTICDIIHKNGGQVYMDGANMNAQVGLTAPGIIGADVCHLNLHKTFCIPHGGGGPGMGPIGVKKHLARFMPTHPIIPTGALPVPAGDKLQPFGTMAAAPFGSSLILPISYAYIALMGSAGLRQASEYAILKANYMAVKLGQHYPILFKGPAGTCAHEFILDLRPLKESAGVEAEDVAKRLMDYGFHGPTMSWPVTGTLMIEPTESESKEEIDRFIHAMISIREEAREIEEGKADRHNNPLKHAPHCAEVVLSDKWDRPYSREKGAFPAPWVRQAKFWPTHSRIDNVYGDRHLVTRLD</sequence>
<dbReference type="GO" id="GO:0048046">
    <property type="term" value="C:apoplast"/>
    <property type="evidence" value="ECO:0007669"/>
    <property type="project" value="TreeGrafter"/>
</dbReference>
<feature type="modified residue" description="N6-(pyridoxal phosphate)lysine" evidence="7">
    <location>
        <position position="785"/>
    </location>
</feature>
<dbReference type="AlphaFoldDB" id="A0A7S3VH22"/>
<dbReference type="InterPro" id="IPR015421">
    <property type="entry name" value="PyrdxlP-dep_Trfase_major"/>
</dbReference>
<comment type="catalytic activity">
    <reaction evidence="6 8">
        <text>N(6)-[(R)-lipoyl]-L-lysyl-[glycine-cleavage complex H protein] + glycine + H(+) = N(6)-[(R)-S(8)-aminomethyldihydrolipoyl]-L-lysyl-[glycine-cleavage complex H protein] + CO2</text>
        <dbReference type="Rhea" id="RHEA:24304"/>
        <dbReference type="Rhea" id="RHEA-COMP:10494"/>
        <dbReference type="Rhea" id="RHEA-COMP:10495"/>
        <dbReference type="ChEBI" id="CHEBI:15378"/>
        <dbReference type="ChEBI" id="CHEBI:16526"/>
        <dbReference type="ChEBI" id="CHEBI:57305"/>
        <dbReference type="ChEBI" id="CHEBI:83099"/>
        <dbReference type="ChEBI" id="CHEBI:83143"/>
        <dbReference type="EC" id="1.4.4.2"/>
    </reaction>
</comment>
<dbReference type="CDD" id="cd00613">
    <property type="entry name" value="GDC-P"/>
    <property type="match status" value="2"/>
</dbReference>
<dbReference type="InterPro" id="IPR049315">
    <property type="entry name" value="GDC-P_N"/>
</dbReference>
<dbReference type="FunFam" id="3.40.640.10:FF:000007">
    <property type="entry name" value="glycine dehydrogenase (Decarboxylating), mitochondrial"/>
    <property type="match status" value="1"/>
</dbReference>
<dbReference type="EC" id="1.4.4.2" evidence="8"/>
<comment type="function">
    <text evidence="8">The glycine cleavage system catalyzes the degradation of glycine.</text>
</comment>
<evidence type="ECO:0000256" key="4">
    <source>
        <dbReference type="ARBA" id="ARBA00023002"/>
    </source>
</evidence>
<name>A0A7S3VH22_DUNTE</name>
<dbReference type="GO" id="GO:0019464">
    <property type="term" value="P:glycine decarboxylation via glycine cleavage system"/>
    <property type="evidence" value="ECO:0007669"/>
    <property type="project" value="TreeGrafter"/>
</dbReference>
<dbReference type="GO" id="GO:0004375">
    <property type="term" value="F:glycine dehydrogenase (decarboxylating) activity"/>
    <property type="evidence" value="ECO:0007669"/>
    <property type="project" value="UniProtKB-UniRule"/>
</dbReference>
<dbReference type="InterPro" id="IPR020581">
    <property type="entry name" value="GDC_P"/>
</dbReference>
<dbReference type="GO" id="GO:0005739">
    <property type="term" value="C:mitochondrion"/>
    <property type="evidence" value="ECO:0007669"/>
    <property type="project" value="UniProtKB-SubCell"/>
</dbReference>
<dbReference type="Pfam" id="PF02347">
    <property type="entry name" value="GDC-P"/>
    <property type="match status" value="2"/>
</dbReference>
<dbReference type="InterPro" id="IPR015422">
    <property type="entry name" value="PyrdxlP-dep_Trfase_small"/>
</dbReference>
<dbReference type="FunFam" id="3.90.1150.10:FF:000007">
    <property type="entry name" value="Glycine dehydrogenase (decarboxylating), mitochondrial"/>
    <property type="match status" value="1"/>
</dbReference>
<evidence type="ECO:0000256" key="3">
    <source>
        <dbReference type="ARBA" id="ARBA00022898"/>
    </source>
</evidence>
<feature type="domain" description="Glycine cleavage system P-protein N-terminal" evidence="9">
    <location>
        <begin position="554"/>
        <end position="813"/>
    </location>
</feature>
<dbReference type="EMBL" id="HBIP01000532">
    <property type="protein sequence ID" value="CAE0485197.1"/>
    <property type="molecule type" value="Transcribed_RNA"/>
</dbReference>
<comment type="subcellular location">
    <subcellularLocation>
        <location evidence="8">Mitochondrion</location>
    </subcellularLocation>
</comment>
<proteinExistence type="inferred from homology"/>
<dbReference type="PANTHER" id="PTHR11773:SF1">
    <property type="entry name" value="GLYCINE DEHYDROGENASE (DECARBOXYLATING), MITOCHONDRIAL"/>
    <property type="match status" value="1"/>
</dbReference>
<evidence type="ECO:0000256" key="5">
    <source>
        <dbReference type="ARBA" id="ARBA00046415"/>
    </source>
</evidence>
<dbReference type="GO" id="GO:0030170">
    <property type="term" value="F:pyridoxal phosphate binding"/>
    <property type="evidence" value="ECO:0007669"/>
    <property type="project" value="TreeGrafter"/>
</dbReference>
<gene>
    <name evidence="11" type="ORF">DTER00134_LOCUS236</name>
</gene>
<dbReference type="HAMAP" id="MF_00711">
    <property type="entry name" value="GcvP"/>
    <property type="match status" value="1"/>
</dbReference>
<dbReference type="FunFam" id="3.40.640.10:FF:000005">
    <property type="entry name" value="Glycine dehydrogenase (decarboxylating), mitochondrial"/>
    <property type="match status" value="1"/>
</dbReference>
<dbReference type="GO" id="GO:0016594">
    <property type="term" value="F:glycine binding"/>
    <property type="evidence" value="ECO:0007669"/>
    <property type="project" value="TreeGrafter"/>
</dbReference>
<dbReference type="Gene3D" id="3.40.640.10">
    <property type="entry name" value="Type I PLP-dependent aspartate aminotransferase-like (Major domain)"/>
    <property type="match status" value="2"/>
</dbReference>
<keyword evidence="8" id="KW-0496">Mitochondrion</keyword>
<keyword evidence="8" id="KW-0809">Transit peptide</keyword>
<feature type="domain" description="Glycine cleavage system P-protein N-terminal" evidence="9">
    <location>
        <begin position="95"/>
        <end position="520"/>
    </location>
</feature>
<dbReference type="NCBIfam" id="NF003346">
    <property type="entry name" value="PRK04366.1"/>
    <property type="match status" value="1"/>
</dbReference>
<reference evidence="11" key="1">
    <citation type="submission" date="2021-01" db="EMBL/GenBank/DDBJ databases">
        <authorList>
            <person name="Corre E."/>
            <person name="Pelletier E."/>
            <person name="Niang G."/>
            <person name="Scheremetjew M."/>
            <person name="Finn R."/>
            <person name="Kale V."/>
            <person name="Holt S."/>
            <person name="Cochrane G."/>
            <person name="Meng A."/>
            <person name="Brown T."/>
            <person name="Cohen L."/>
        </authorList>
    </citation>
    <scope>NUCLEOTIDE SEQUENCE</scope>
    <source>
        <strain evidence="11">CCMP1320</strain>
    </source>
</reference>
<dbReference type="InterPro" id="IPR003437">
    <property type="entry name" value="GcvP"/>
</dbReference>
<comment type="similarity">
    <text evidence="2 8">Belongs to the GcvP family.</text>
</comment>
<keyword evidence="4 8" id="KW-0560">Oxidoreductase</keyword>
<evidence type="ECO:0000256" key="6">
    <source>
        <dbReference type="ARBA" id="ARBA00049026"/>
    </source>
</evidence>
<dbReference type="GO" id="GO:0005960">
    <property type="term" value="C:glycine cleavage complex"/>
    <property type="evidence" value="ECO:0007669"/>
    <property type="project" value="TreeGrafter"/>
</dbReference>
<feature type="domain" description="Glycine dehydrogenase C-terminal" evidence="10">
    <location>
        <begin position="865"/>
        <end position="986"/>
    </location>
</feature>
<dbReference type="InterPro" id="IPR049316">
    <property type="entry name" value="GDC-P_C"/>
</dbReference>
<dbReference type="SUPFAM" id="SSF53383">
    <property type="entry name" value="PLP-dependent transferases"/>
    <property type="match status" value="2"/>
</dbReference>
<dbReference type="Gene3D" id="3.90.1150.10">
    <property type="entry name" value="Aspartate Aminotransferase, domain 1"/>
    <property type="match status" value="2"/>
</dbReference>
<evidence type="ECO:0000259" key="10">
    <source>
        <dbReference type="Pfam" id="PF21478"/>
    </source>
</evidence>
<dbReference type="PANTHER" id="PTHR11773">
    <property type="entry name" value="GLYCINE DEHYDROGENASE, DECARBOXYLATING"/>
    <property type="match status" value="1"/>
</dbReference>
<evidence type="ECO:0000256" key="1">
    <source>
        <dbReference type="ARBA" id="ARBA00001933"/>
    </source>
</evidence>
<comment type="cofactor">
    <cofactor evidence="1 7 8">
        <name>pyridoxal 5'-phosphate</name>
        <dbReference type="ChEBI" id="CHEBI:597326"/>
    </cofactor>
</comment>
<dbReference type="GO" id="GO:0009941">
    <property type="term" value="C:chloroplast envelope"/>
    <property type="evidence" value="ECO:0007669"/>
    <property type="project" value="TreeGrafter"/>
</dbReference>
<dbReference type="Pfam" id="PF21478">
    <property type="entry name" value="GcvP2_C"/>
    <property type="match status" value="1"/>
</dbReference>
<keyword evidence="3 7" id="KW-0663">Pyridoxal phosphate</keyword>
<protein>
    <recommendedName>
        <fullName evidence="8">Glycine cleavage system P protein</fullName>
        <ecNumber evidence="8">1.4.4.2</ecNumber>
    </recommendedName>
</protein>
<evidence type="ECO:0000259" key="9">
    <source>
        <dbReference type="Pfam" id="PF02347"/>
    </source>
</evidence>
<dbReference type="NCBIfam" id="TIGR00461">
    <property type="entry name" value="gcvP"/>
    <property type="match status" value="1"/>
</dbReference>
<evidence type="ECO:0000256" key="8">
    <source>
        <dbReference type="RuleBase" id="RU364056"/>
    </source>
</evidence>
<evidence type="ECO:0000256" key="2">
    <source>
        <dbReference type="ARBA" id="ARBA00010756"/>
    </source>
</evidence>
<dbReference type="InterPro" id="IPR015424">
    <property type="entry name" value="PyrdxlP-dep_Trfase"/>
</dbReference>
<evidence type="ECO:0000256" key="7">
    <source>
        <dbReference type="PIRSR" id="PIRSR603437-50"/>
    </source>
</evidence>
<organism evidence="11">
    <name type="scientific">Dunaliella tertiolecta</name>
    <name type="common">Green alga</name>
    <dbReference type="NCBI Taxonomy" id="3047"/>
    <lineage>
        <taxon>Eukaryota</taxon>
        <taxon>Viridiplantae</taxon>
        <taxon>Chlorophyta</taxon>
        <taxon>core chlorophytes</taxon>
        <taxon>Chlorophyceae</taxon>
        <taxon>CS clade</taxon>
        <taxon>Chlamydomonadales</taxon>
        <taxon>Dunaliellaceae</taxon>
        <taxon>Dunaliella</taxon>
    </lineage>
</organism>
<accession>A0A7S3VH22</accession>
<comment type="subunit">
    <text evidence="5">Homodimer. The glycine cleavage system is composed of four proteins: P, T, L and H.</text>
</comment>